<dbReference type="FunFam" id="3.30.499.10:FF:000003">
    <property type="entry name" value="Aconitate hydratase, mitochondrial"/>
    <property type="match status" value="1"/>
</dbReference>
<dbReference type="Gene3D" id="3.30.499.10">
    <property type="entry name" value="Aconitase, domain 3"/>
    <property type="match status" value="2"/>
</dbReference>
<reference evidence="14" key="1">
    <citation type="submission" date="2019-04" db="EMBL/GenBank/DDBJ databases">
        <authorList>
            <person name="Melise S."/>
            <person name="Noan J."/>
            <person name="Okalmin O."/>
        </authorList>
    </citation>
    <scope>NUCLEOTIDE SEQUENCE</scope>
    <source>
        <strain evidence="14">FN9</strain>
    </source>
</reference>
<dbReference type="GO" id="GO:0051028">
    <property type="term" value="P:mRNA transport"/>
    <property type="evidence" value="ECO:0007669"/>
    <property type="project" value="UniProtKB-KW"/>
</dbReference>
<name>A0A4E9DLM9_GIBZA</name>
<dbReference type="EMBL" id="CAAKMV010000033">
    <property type="protein sequence ID" value="VIO52646.1"/>
    <property type="molecule type" value="Genomic_DNA"/>
</dbReference>
<dbReference type="FunFam" id="3.20.19.10:FF:000002">
    <property type="entry name" value="Aconitate hydratase, mitochondrial"/>
    <property type="match status" value="1"/>
</dbReference>
<evidence type="ECO:0000256" key="10">
    <source>
        <dbReference type="SAM" id="MobiDB-lite"/>
    </source>
</evidence>
<dbReference type="PANTHER" id="PTHR43160:SF2">
    <property type="entry name" value="HOMOCITRATE DEHYDRATASE, MITOCHONDRIAL"/>
    <property type="match status" value="1"/>
</dbReference>
<keyword evidence="9" id="KW-0906">Nuclear pore complex</keyword>
<evidence type="ECO:0000313" key="14">
    <source>
        <dbReference type="EMBL" id="VIO52646.1"/>
    </source>
</evidence>
<comment type="similarity">
    <text evidence="2">Belongs to the aconitase/IPM isomerase family.</text>
</comment>
<evidence type="ECO:0000259" key="12">
    <source>
        <dbReference type="Pfam" id="PF00694"/>
    </source>
</evidence>
<sequence length="1884" mass="206417">MAARFIVDSSPPGSPAPSTPPRGTGFSFLPEHPTTTPGGPPPPSSVASTTPAGAPSLSFMGSSFSHGMSNTKPLNLGVSNNTGSGRSLFGRNSTTSNPLARSIRGRQPSGLSRQFSVTEEEDEDQEQYVEEEMELPPHRGSLFRMSTAPEERPREVDAEIERYIAQDIAGHDGEDAEYEDEEHAFDRGSSEEADMFLNMRHDDRAYGQPMIGDESDLMVLNTPAATSRVRREAESIFRQTSTHLGMSGRPEGFQFASIAKNLYNQYEPAQIVEPADMILDTEQLVCRLYEEGVGTEEDFEKMDNSLSNITFRLTELWNKCVDGLPQPEGEDFASVGPGLNTEPFEKAAYIAQLILRMHHTRFDNDTDEEKTPPLPEIMFDWMQKSHNLYPDQVRDISRHSPSPACHSLFWQTVRCSLLRGDVRSASYLLREAGWEHVRRGPRGDYAYIGKSLENVRRFAAAAADVLDQSPAARSEWDIWNSNWTLFRIQARGSLNRMTLFAEGKEQDVQDLMDDPQPQSLSSMARKASSQIPWDIYENLQTVYGIILGNHEDIMEVAQDWCEATIGLFGWWDDGNQRHKALRFSQSQLRASSRFAGSEDYFDRLATAFHMVTGSDLNPNVMNPVEVAVASAFEGNVNAVLGFLRIWSLPLACTVAEVASLGEWLPAPDVPSLFPTDSLDMDDLALLGVTQPGPDELEGIKDTTLVLYARELAGIEELSPERDGWEMAIQVLGRMDSPEKSEETVGELLRDLLDMLTENSGPTVDKIWAILNDLGMINYAEETAETFAEILSKESHRYGEALWYYALSHRSDKVREVLNLLMSYSLVQSTVYPSEKDLDQELKDLLRKRTETLEKRAKQDLEAAQLLGRMLSGYATLRKFYELRDAEDLDNISSTKALKLKKQAASALVAIISSSDDNIRGGLYDDTRDSVVSEDFLLALLGEATVFINQSPAVITLSQIDILLKAIEDIQTVGDRVYSACDDFFNLVLASAQGLKGSTPQDLMAKSTGNLGGSFMMTGSSVLVNHLHKSISAGAKVNRGWDWRKGWLATSKGEDVLRNLRLGLAKDLAALWLEDADGVVASRSGGAMTQLLRRSGPNAIRSTAALSSNKNSRRNFSSVKSLPPTYEKLYTKYTDVRRVLGKQRLTLAEKILYSHLDNPEESLLSNTENGQNIRGKANLRLNPDRVNMQDASAQMAILQFMSCNLAKPAIPASIHCDHLIVGSKGAKDDLSAGIETNKEVFDFLESAARKYGMDFWPPGAGIIHQTVLENYALPGLMMLGTDSHSPNAGGLSTITIGVGGADAVEALVGAPWELKAPKVLGVHLVGKLSNWASPKDVILRLAGHLTVRGGTGSIIEYFGEGVDSLSATGMATICNMGAEVGATTSIFPYTKASARYLDSTRRSQANKNIEALESFAGNSSDPDARWQFKADEGAEYDDLITIDLSTLEPHINGPFTPDLATPLSKFKEVVKEQEWPELLSAGLIGSCTNSSYEDMTRVESLLKDAQKAGLKPAADFYITPGSEQIRATLERDGTLQTFQQAGGIVLSNACGPCIGQWKRQDGVEKGTSNAILTSYNRNFRGRNDGNPDTMNFLASPEIVTAMAFAGSTTFNPVTDSIKTPDGKDFKFSPPHGLEGPQTPFESGNAELGVLSQEPDPNTKIAISPTSERLAFLDPFPAFPSSNLSGLRVLVKVTGKCTTDTISAAGPWLKYKGHLPNISTNTLNTAINKETGEVNAAYDLDGSKHTIPELGQLWKDRGQEWLVVAEHNYGEGSAREHAALQPRYLGARVVLTKSFARIHETNLKKQGVVPLTFEDEADYDKIAAGDEVTTVGLYEMLQNGGKGDVQLRVTKSSGEEVLIPTKHAVTKDQAGFILAGSALNLLSKGI</sequence>
<dbReference type="GO" id="GO:0046872">
    <property type="term" value="F:metal ion binding"/>
    <property type="evidence" value="ECO:0007669"/>
    <property type="project" value="UniProtKB-KW"/>
</dbReference>
<protein>
    <recommendedName>
        <fullName evidence="9">Nuclear pore complex protein Nup85</fullName>
    </recommendedName>
</protein>
<dbReference type="InterPro" id="IPR000573">
    <property type="entry name" value="AconitaseA/IPMdHydase_ssu_swvl"/>
</dbReference>
<feature type="domain" description="Aconitase A/isopropylmalate dehydratase small subunit swivel" evidence="12">
    <location>
        <begin position="1687"/>
        <end position="1813"/>
    </location>
</feature>
<dbReference type="GO" id="GO:0005739">
    <property type="term" value="C:mitochondrion"/>
    <property type="evidence" value="ECO:0007669"/>
    <property type="project" value="UniProtKB-SubCell"/>
</dbReference>
<keyword evidence="5" id="KW-0408">Iron</keyword>
<dbReference type="InterPro" id="IPR011502">
    <property type="entry name" value="Nucleoporin_Nup85"/>
</dbReference>
<gene>
    <name evidence="14" type="ORF">FUG_LOCUS35099</name>
    <name evidence="13" type="ORF">MDCFG202_LOCUS434316</name>
</gene>
<dbReference type="Proteomes" id="UP000746612">
    <property type="component" value="Unassembled WGS sequence"/>
</dbReference>
<dbReference type="NCBIfam" id="NF005558">
    <property type="entry name" value="PRK07229.1"/>
    <property type="match status" value="1"/>
</dbReference>
<dbReference type="GO" id="GO:0006099">
    <property type="term" value="P:tricarboxylic acid cycle"/>
    <property type="evidence" value="ECO:0007669"/>
    <property type="project" value="InterPro"/>
</dbReference>
<feature type="domain" description="Aconitase/3-isopropylmalate dehydratase large subunit alpha/beta/alpha" evidence="11">
    <location>
        <begin position="1149"/>
        <end position="1605"/>
    </location>
</feature>
<evidence type="ECO:0000256" key="3">
    <source>
        <dbReference type="ARBA" id="ARBA00022723"/>
    </source>
</evidence>
<evidence type="ECO:0000259" key="11">
    <source>
        <dbReference type="Pfam" id="PF00330"/>
    </source>
</evidence>
<dbReference type="GO" id="GO:0015031">
    <property type="term" value="P:protein transport"/>
    <property type="evidence" value="ECO:0007669"/>
    <property type="project" value="UniProtKB-KW"/>
</dbReference>
<dbReference type="NCBIfam" id="TIGR01340">
    <property type="entry name" value="aconitase_mito"/>
    <property type="match status" value="1"/>
</dbReference>
<feature type="compositionally biased region" description="Polar residues" evidence="10">
    <location>
        <begin position="70"/>
        <end position="99"/>
    </location>
</feature>
<dbReference type="InterPro" id="IPR018136">
    <property type="entry name" value="Aconitase_4Fe-4S_BS"/>
</dbReference>
<dbReference type="PROSITE" id="PS00450">
    <property type="entry name" value="ACONITASE_1"/>
    <property type="match status" value="1"/>
</dbReference>
<dbReference type="InterPro" id="IPR015931">
    <property type="entry name" value="Acnase/IPM_dHydase_lsu_aba_1/3"/>
</dbReference>
<dbReference type="GO" id="GO:0005829">
    <property type="term" value="C:cytosol"/>
    <property type="evidence" value="ECO:0007669"/>
    <property type="project" value="TreeGrafter"/>
</dbReference>
<dbReference type="PROSITE" id="PS01244">
    <property type="entry name" value="ACONITASE_2"/>
    <property type="match status" value="1"/>
</dbReference>
<organism evidence="14">
    <name type="scientific">Gibberella zeae</name>
    <name type="common">Wheat head blight fungus</name>
    <name type="synonym">Fusarium graminearum</name>
    <dbReference type="NCBI Taxonomy" id="5518"/>
    <lineage>
        <taxon>Eukaryota</taxon>
        <taxon>Fungi</taxon>
        <taxon>Dikarya</taxon>
        <taxon>Ascomycota</taxon>
        <taxon>Pezizomycotina</taxon>
        <taxon>Sordariomycetes</taxon>
        <taxon>Hypocreomycetidae</taxon>
        <taxon>Hypocreales</taxon>
        <taxon>Nectriaceae</taxon>
        <taxon>Fusarium</taxon>
    </lineage>
</organism>
<proteinExistence type="inferred from homology"/>
<evidence type="ECO:0000256" key="9">
    <source>
        <dbReference type="RuleBase" id="RU365073"/>
    </source>
</evidence>
<dbReference type="InterPro" id="IPR001030">
    <property type="entry name" value="Acoase/IPM_deHydtase_lsu_aba"/>
</dbReference>
<dbReference type="Pfam" id="PF00330">
    <property type="entry name" value="Aconitase"/>
    <property type="match status" value="1"/>
</dbReference>
<dbReference type="FunFam" id="3.30.499.10:FF:000004">
    <property type="entry name" value="Aconitate hydratase, mitochondrial"/>
    <property type="match status" value="1"/>
</dbReference>
<keyword evidence="4" id="KW-0809">Transit peptide</keyword>
<comment type="similarity">
    <text evidence="9">Belongs to the nucleoporin Nup85 family.</text>
</comment>
<evidence type="ECO:0000256" key="5">
    <source>
        <dbReference type="ARBA" id="ARBA00023004"/>
    </source>
</evidence>
<keyword evidence="9" id="KW-0539">Nucleus</keyword>
<dbReference type="InterPro" id="IPR036008">
    <property type="entry name" value="Aconitase_4Fe-4S_dom"/>
</dbReference>
<evidence type="ECO:0000256" key="1">
    <source>
        <dbReference type="ARBA" id="ARBA00004173"/>
    </source>
</evidence>
<dbReference type="PANTHER" id="PTHR43160">
    <property type="entry name" value="ACONITATE HYDRATASE B"/>
    <property type="match status" value="1"/>
</dbReference>
<keyword evidence="9" id="KW-0811">Translocation</keyword>
<comment type="subunit">
    <text evidence="9">Component of the nuclear pore complex (NPC).</text>
</comment>
<keyword evidence="6" id="KW-0411">Iron-sulfur</keyword>
<dbReference type="InterPro" id="IPR050926">
    <property type="entry name" value="Aconitase/IPM_isomerase"/>
</dbReference>
<dbReference type="InterPro" id="IPR015928">
    <property type="entry name" value="Aconitase/3IPM_dehydase_swvl"/>
</dbReference>
<dbReference type="GO" id="GO:0005643">
    <property type="term" value="C:nuclear pore"/>
    <property type="evidence" value="ECO:0007669"/>
    <property type="project" value="UniProtKB-SubCell"/>
</dbReference>
<keyword evidence="7" id="KW-0496">Mitochondrion</keyword>
<keyword evidence="3" id="KW-0479">Metal-binding</keyword>
<evidence type="ECO:0000313" key="13">
    <source>
        <dbReference type="EMBL" id="CAG1998448.1"/>
    </source>
</evidence>
<feature type="region of interest" description="Disordered" evidence="10">
    <location>
        <begin position="1"/>
        <end position="123"/>
    </location>
</feature>
<evidence type="ECO:0000256" key="2">
    <source>
        <dbReference type="ARBA" id="ARBA00007185"/>
    </source>
</evidence>
<dbReference type="GO" id="GO:0003994">
    <property type="term" value="F:aconitate hydratase activity"/>
    <property type="evidence" value="ECO:0007669"/>
    <property type="project" value="InterPro"/>
</dbReference>
<reference evidence="13" key="2">
    <citation type="submission" date="2021-03" db="EMBL/GenBank/DDBJ databases">
        <authorList>
            <person name="Alouane T."/>
            <person name="Langin T."/>
            <person name="Bonhomme L."/>
        </authorList>
    </citation>
    <scope>NUCLEOTIDE SEQUENCE</scope>
    <source>
        <strain evidence="13">MDC_Fg202</strain>
    </source>
</reference>
<dbReference type="PRINTS" id="PR00415">
    <property type="entry name" value="ACONITASE"/>
</dbReference>
<keyword evidence="9" id="KW-0509">mRNA transport</keyword>
<dbReference type="FunFam" id="3.40.1060.10:FF:000001">
    <property type="entry name" value="Aconitate hydratase, mitochondrial"/>
    <property type="match status" value="1"/>
</dbReference>
<keyword evidence="9" id="KW-0472">Membrane</keyword>
<accession>A0A4E9DLM9</accession>
<evidence type="ECO:0000256" key="8">
    <source>
        <dbReference type="ARBA" id="ARBA00023239"/>
    </source>
</evidence>
<dbReference type="Pfam" id="PF00694">
    <property type="entry name" value="Aconitase_C"/>
    <property type="match status" value="1"/>
</dbReference>
<comment type="subcellular location">
    <subcellularLocation>
        <location evidence="1">Mitochondrion</location>
    </subcellularLocation>
    <subcellularLocation>
        <location evidence="9">Nucleus</location>
        <location evidence="9">Nuclear pore complex</location>
    </subcellularLocation>
</comment>
<dbReference type="EMBL" id="CAJPIJ010000162">
    <property type="protein sequence ID" value="CAG1998448.1"/>
    <property type="molecule type" value="Genomic_DNA"/>
</dbReference>
<keyword evidence="8" id="KW-0456">Lyase</keyword>
<comment type="function">
    <text evidence="9">Functions as a component of the nuclear pore complex (NPC).</text>
</comment>
<dbReference type="Gene3D" id="3.20.19.10">
    <property type="entry name" value="Aconitase, domain 4"/>
    <property type="match status" value="1"/>
</dbReference>
<dbReference type="SUPFAM" id="SSF52016">
    <property type="entry name" value="LeuD/IlvD-like"/>
    <property type="match status" value="1"/>
</dbReference>
<dbReference type="GO" id="GO:0031965">
    <property type="term" value="C:nuclear membrane"/>
    <property type="evidence" value="ECO:0007669"/>
    <property type="project" value="UniProtKB-UniRule"/>
</dbReference>
<dbReference type="InterPro" id="IPR015932">
    <property type="entry name" value="Aconitase_dom2"/>
</dbReference>
<keyword evidence="9" id="KW-0813">Transport</keyword>
<evidence type="ECO:0000256" key="6">
    <source>
        <dbReference type="ARBA" id="ARBA00023014"/>
    </source>
</evidence>
<evidence type="ECO:0000256" key="4">
    <source>
        <dbReference type="ARBA" id="ARBA00022946"/>
    </source>
</evidence>
<dbReference type="GO" id="GO:0051539">
    <property type="term" value="F:4 iron, 4 sulfur cluster binding"/>
    <property type="evidence" value="ECO:0007669"/>
    <property type="project" value="InterPro"/>
</dbReference>
<dbReference type="SUPFAM" id="SSF53732">
    <property type="entry name" value="Aconitase iron-sulfur domain"/>
    <property type="match status" value="1"/>
</dbReference>
<keyword evidence="9" id="KW-0653">Protein transport</keyword>
<evidence type="ECO:0000256" key="7">
    <source>
        <dbReference type="ARBA" id="ARBA00023128"/>
    </source>
</evidence>
<feature type="compositionally biased region" description="Low complexity" evidence="10">
    <location>
        <begin position="45"/>
        <end position="69"/>
    </location>
</feature>
<dbReference type="Gene3D" id="3.40.1060.10">
    <property type="entry name" value="Aconitase, Domain 2"/>
    <property type="match status" value="1"/>
</dbReference>
<dbReference type="Pfam" id="PF07575">
    <property type="entry name" value="Nucleopor_Nup85"/>
    <property type="match status" value="1"/>
</dbReference>
<dbReference type="InterPro" id="IPR006248">
    <property type="entry name" value="Aconitase_mito-like"/>
</dbReference>